<keyword evidence="2" id="KW-1185">Reference proteome</keyword>
<reference evidence="1" key="2">
    <citation type="submission" date="2020-06" db="EMBL/GenBank/DDBJ databases">
        <title>Helianthus annuus Genome sequencing and assembly Release 2.</title>
        <authorList>
            <person name="Gouzy J."/>
            <person name="Langlade N."/>
            <person name="Munos S."/>
        </authorList>
    </citation>
    <scope>NUCLEOTIDE SEQUENCE</scope>
    <source>
        <tissue evidence="1">Leaves</tissue>
    </source>
</reference>
<dbReference type="Proteomes" id="UP000215914">
    <property type="component" value="Unassembled WGS sequence"/>
</dbReference>
<dbReference type="EMBL" id="MNCJ02000323">
    <property type="protein sequence ID" value="KAF5793972.1"/>
    <property type="molecule type" value="Genomic_DNA"/>
</dbReference>
<gene>
    <name evidence="1" type="ORF">HanXRQr2_Chr08g0322881</name>
</gene>
<organism evidence="1 2">
    <name type="scientific">Helianthus annuus</name>
    <name type="common">Common sunflower</name>
    <dbReference type="NCBI Taxonomy" id="4232"/>
    <lineage>
        <taxon>Eukaryota</taxon>
        <taxon>Viridiplantae</taxon>
        <taxon>Streptophyta</taxon>
        <taxon>Embryophyta</taxon>
        <taxon>Tracheophyta</taxon>
        <taxon>Spermatophyta</taxon>
        <taxon>Magnoliopsida</taxon>
        <taxon>eudicotyledons</taxon>
        <taxon>Gunneridae</taxon>
        <taxon>Pentapetalae</taxon>
        <taxon>asterids</taxon>
        <taxon>campanulids</taxon>
        <taxon>Asterales</taxon>
        <taxon>Asteraceae</taxon>
        <taxon>Asteroideae</taxon>
        <taxon>Heliantheae alliance</taxon>
        <taxon>Heliantheae</taxon>
        <taxon>Helianthus</taxon>
    </lineage>
</organism>
<reference evidence="1" key="1">
    <citation type="journal article" date="2017" name="Nature">
        <title>The sunflower genome provides insights into oil metabolism, flowering and Asterid evolution.</title>
        <authorList>
            <person name="Badouin H."/>
            <person name="Gouzy J."/>
            <person name="Grassa C.J."/>
            <person name="Murat F."/>
            <person name="Staton S.E."/>
            <person name="Cottret L."/>
            <person name="Lelandais-Briere C."/>
            <person name="Owens G.L."/>
            <person name="Carrere S."/>
            <person name="Mayjonade B."/>
            <person name="Legrand L."/>
            <person name="Gill N."/>
            <person name="Kane N.C."/>
            <person name="Bowers J.E."/>
            <person name="Hubner S."/>
            <person name="Bellec A."/>
            <person name="Berard A."/>
            <person name="Berges H."/>
            <person name="Blanchet N."/>
            <person name="Boniface M.C."/>
            <person name="Brunel D."/>
            <person name="Catrice O."/>
            <person name="Chaidir N."/>
            <person name="Claudel C."/>
            <person name="Donnadieu C."/>
            <person name="Faraut T."/>
            <person name="Fievet G."/>
            <person name="Helmstetter N."/>
            <person name="King M."/>
            <person name="Knapp S.J."/>
            <person name="Lai Z."/>
            <person name="Le Paslier M.C."/>
            <person name="Lippi Y."/>
            <person name="Lorenzon L."/>
            <person name="Mandel J.R."/>
            <person name="Marage G."/>
            <person name="Marchand G."/>
            <person name="Marquand E."/>
            <person name="Bret-Mestries E."/>
            <person name="Morien E."/>
            <person name="Nambeesan S."/>
            <person name="Nguyen T."/>
            <person name="Pegot-Espagnet P."/>
            <person name="Pouilly N."/>
            <person name="Raftis F."/>
            <person name="Sallet E."/>
            <person name="Schiex T."/>
            <person name="Thomas J."/>
            <person name="Vandecasteele C."/>
            <person name="Vares D."/>
            <person name="Vear F."/>
            <person name="Vautrin S."/>
            <person name="Crespi M."/>
            <person name="Mangin B."/>
            <person name="Burke J.M."/>
            <person name="Salse J."/>
            <person name="Munos S."/>
            <person name="Vincourt P."/>
            <person name="Rieseberg L.H."/>
            <person name="Langlade N.B."/>
        </authorList>
    </citation>
    <scope>NUCLEOTIDE SEQUENCE</scope>
    <source>
        <tissue evidence="1">Leaves</tissue>
    </source>
</reference>
<protein>
    <submittedName>
        <fullName evidence="1">Uncharacterized protein</fullName>
    </submittedName>
</protein>
<accession>A0A9K3NB44</accession>
<dbReference type="AlphaFoldDB" id="A0A9K3NB44"/>
<dbReference type="Gramene" id="mRNA:HanXRQr2_Chr08g0322881">
    <property type="protein sequence ID" value="CDS:HanXRQr2_Chr08g0322881.1"/>
    <property type="gene ID" value="HanXRQr2_Chr08g0322881"/>
</dbReference>
<evidence type="ECO:0000313" key="2">
    <source>
        <dbReference type="Proteomes" id="UP000215914"/>
    </source>
</evidence>
<comment type="caution">
    <text evidence="1">The sequence shown here is derived from an EMBL/GenBank/DDBJ whole genome shotgun (WGS) entry which is preliminary data.</text>
</comment>
<name>A0A9K3NB44_HELAN</name>
<evidence type="ECO:0000313" key="1">
    <source>
        <dbReference type="EMBL" id="KAF5793972.1"/>
    </source>
</evidence>
<proteinExistence type="predicted"/>
<sequence>MDGPRDVKSSGSREERRRANLRERILCWASFTPIPVSPIYSFEGARIAHSRWIGEPTKLLVM</sequence>